<name>A0ABP7LPW1_9GAMM</name>
<gene>
    <name evidence="2" type="ORF">GCM10022228_14440</name>
</gene>
<dbReference type="PANTHER" id="PTHR37166">
    <property type="entry name" value="PROTEIN FLAG"/>
    <property type="match status" value="1"/>
</dbReference>
<evidence type="ECO:0000256" key="1">
    <source>
        <dbReference type="SAM" id="MobiDB-lite"/>
    </source>
</evidence>
<protein>
    <submittedName>
        <fullName evidence="2">Flagellar protein FlaG</fullName>
    </submittedName>
</protein>
<evidence type="ECO:0000313" key="3">
    <source>
        <dbReference type="Proteomes" id="UP001500133"/>
    </source>
</evidence>
<keyword evidence="2" id="KW-0969">Cilium</keyword>
<dbReference type="Proteomes" id="UP001500133">
    <property type="component" value="Unassembled WGS sequence"/>
</dbReference>
<keyword evidence="2" id="KW-0966">Cell projection</keyword>
<dbReference type="RefSeq" id="WP_344703816.1">
    <property type="nucleotide sequence ID" value="NZ_BAAAZT010000067.1"/>
</dbReference>
<keyword evidence="3" id="KW-1185">Reference proteome</keyword>
<evidence type="ECO:0000313" key="2">
    <source>
        <dbReference type="EMBL" id="GAA3905313.1"/>
    </source>
</evidence>
<feature type="compositionally biased region" description="Low complexity" evidence="1">
    <location>
        <begin position="29"/>
        <end position="42"/>
    </location>
</feature>
<dbReference type="InterPro" id="IPR005186">
    <property type="entry name" value="FlaG"/>
</dbReference>
<comment type="caution">
    <text evidence="2">The sequence shown here is derived from an EMBL/GenBank/DDBJ whole genome shotgun (WGS) entry which is preliminary data.</text>
</comment>
<accession>A0ABP7LPW1</accession>
<feature type="region of interest" description="Disordered" evidence="1">
    <location>
        <begin position="1"/>
        <end position="56"/>
    </location>
</feature>
<dbReference type="InterPro" id="IPR035924">
    <property type="entry name" value="FlaG-like_sf"/>
</dbReference>
<keyword evidence="2" id="KW-0282">Flagellum</keyword>
<organism evidence="2 3">
    <name type="scientific">Halomonas cibimaris</name>
    <dbReference type="NCBI Taxonomy" id="657012"/>
    <lineage>
        <taxon>Bacteria</taxon>
        <taxon>Pseudomonadati</taxon>
        <taxon>Pseudomonadota</taxon>
        <taxon>Gammaproteobacteria</taxon>
        <taxon>Oceanospirillales</taxon>
        <taxon>Halomonadaceae</taxon>
        <taxon>Halomonas</taxon>
    </lineage>
</organism>
<reference evidence="3" key="1">
    <citation type="journal article" date="2019" name="Int. J. Syst. Evol. Microbiol.">
        <title>The Global Catalogue of Microorganisms (GCM) 10K type strain sequencing project: providing services to taxonomists for standard genome sequencing and annotation.</title>
        <authorList>
            <consortium name="The Broad Institute Genomics Platform"/>
            <consortium name="The Broad Institute Genome Sequencing Center for Infectious Disease"/>
            <person name="Wu L."/>
            <person name="Ma J."/>
        </authorList>
    </citation>
    <scope>NUCLEOTIDE SEQUENCE [LARGE SCALE GENOMIC DNA]</scope>
    <source>
        <strain evidence="3">JCM 16914</strain>
    </source>
</reference>
<dbReference type="SUPFAM" id="SSF160214">
    <property type="entry name" value="FlaG-like"/>
    <property type="match status" value="1"/>
</dbReference>
<dbReference type="Pfam" id="PF03646">
    <property type="entry name" value="FlaG"/>
    <property type="match status" value="1"/>
</dbReference>
<dbReference type="EMBL" id="BAAAZT010000067">
    <property type="protein sequence ID" value="GAA3905313.1"/>
    <property type="molecule type" value="Genomic_DNA"/>
</dbReference>
<proteinExistence type="predicted"/>
<sequence length="122" mass="13418">MHSPWIDASSTPSPPTLHDTAPRQRLKGALSALPPADSAPFAHPHPPAPQPLSSADLVDPVQRINSVMRQHGLEFDLSDERVVTRVIDRESGELIRQIPAEEVLRIAERLNERQGNLVSSRA</sequence>
<dbReference type="Gene3D" id="3.30.160.170">
    <property type="entry name" value="FlaG-like"/>
    <property type="match status" value="1"/>
</dbReference>
<dbReference type="PANTHER" id="PTHR37166:SF1">
    <property type="entry name" value="PROTEIN FLAG"/>
    <property type="match status" value="1"/>
</dbReference>